<keyword evidence="6" id="KW-0238">DNA-binding</keyword>
<comment type="similarity">
    <text evidence="1">Belongs to the SOS response-associated peptidase family.</text>
</comment>
<keyword evidence="10" id="KW-1185">Reference proteome</keyword>
<evidence type="ECO:0000256" key="3">
    <source>
        <dbReference type="ARBA" id="ARBA00022763"/>
    </source>
</evidence>
<keyword evidence="4" id="KW-0378">Hydrolase</keyword>
<evidence type="ECO:0000256" key="7">
    <source>
        <dbReference type="ARBA" id="ARBA00023239"/>
    </source>
</evidence>
<dbReference type="STRING" id="554065.E1ZR63"/>
<name>E1ZR63_CHLVA</name>
<dbReference type="InParanoid" id="E1ZR63"/>
<protein>
    <submittedName>
        <fullName evidence="9">Uncharacterized protein</fullName>
    </submittedName>
</protein>
<feature type="compositionally biased region" description="Low complexity" evidence="8">
    <location>
        <begin position="411"/>
        <end position="423"/>
    </location>
</feature>
<evidence type="ECO:0000313" key="10">
    <source>
        <dbReference type="Proteomes" id="UP000008141"/>
    </source>
</evidence>
<dbReference type="eggNOG" id="KOG2618">
    <property type="taxonomic scope" value="Eukaryota"/>
</dbReference>
<dbReference type="RefSeq" id="XP_005843778.1">
    <property type="nucleotide sequence ID" value="XM_005843716.1"/>
</dbReference>
<evidence type="ECO:0000256" key="6">
    <source>
        <dbReference type="ARBA" id="ARBA00023125"/>
    </source>
</evidence>
<accession>E1ZR63</accession>
<dbReference type="SUPFAM" id="SSF143081">
    <property type="entry name" value="BB1717-like"/>
    <property type="match status" value="1"/>
</dbReference>
<evidence type="ECO:0000256" key="5">
    <source>
        <dbReference type="ARBA" id="ARBA00023124"/>
    </source>
</evidence>
<keyword evidence="2" id="KW-0645">Protease</keyword>
<evidence type="ECO:0000256" key="2">
    <source>
        <dbReference type="ARBA" id="ARBA00022670"/>
    </source>
</evidence>
<dbReference type="PANTHER" id="PTHR13604">
    <property type="entry name" value="DC12-RELATED"/>
    <property type="match status" value="1"/>
</dbReference>
<evidence type="ECO:0000256" key="8">
    <source>
        <dbReference type="SAM" id="MobiDB-lite"/>
    </source>
</evidence>
<dbReference type="Gene3D" id="3.90.1680.10">
    <property type="entry name" value="SOS response associated peptidase-like"/>
    <property type="match status" value="1"/>
</dbReference>
<evidence type="ECO:0000256" key="1">
    <source>
        <dbReference type="ARBA" id="ARBA00008136"/>
    </source>
</evidence>
<feature type="compositionally biased region" description="Low complexity" evidence="8">
    <location>
        <begin position="380"/>
        <end position="403"/>
    </location>
</feature>
<dbReference type="InterPro" id="IPR036590">
    <property type="entry name" value="SRAP-like"/>
</dbReference>
<dbReference type="AlphaFoldDB" id="E1ZR63"/>
<dbReference type="GeneID" id="17351162"/>
<gene>
    <name evidence="9" type="ORF">CHLNCDRAFT_139906</name>
</gene>
<feature type="region of interest" description="Disordered" evidence="8">
    <location>
        <begin position="300"/>
        <end position="483"/>
    </location>
</feature>
<proteinExistence type="inferred from homology"/>
<sequence>MPDPRLQEEIGKLTVRDGVWTKAAPRSESFILQNSKATDFLNYWTLNFDLSFLSDSASIAEASLYIFLAAANTDSQSMPSLSLEVFDGTKKFAEGCQASCSADTNGVTCFKCSPNMAAVGQAPCVAPVCDGDKIGDGSFKGSDTKLFVKLDLTASHVRTFVGAGKGLMPLTVVMPRQRSSPLDGASLQTLMCGRTRQTLGEEQVLHAAGARRWVDRQQYQPSYNAAPGFPAPVVRAEGDETVVHTMRWGLVPSFTKLNDKPDYWRMFNARSESLAEKPSFRRLVPSKRCLGPQCCEEVKKPSPASFFKPRSSAAGAKAAAQQDAGTSKEQGAAEVKAEPGLKEEEGAAGAATEVVAAEPASASAAMVKQEQEGEQRLQQDAEGGAGPEQQQQGGAAAAAVNADEQPREHQAAGTAAAVGEQATDAAPASPVPPQPQQGQQQGTPQKRRQPGSGGGKASGGGKGGSAKKAKLPGQKDITQFFKK</sequence>
<feature type="compositionally biased region" description="Basic and acidic residues" evidence="8">
    <location>
        <begin position="369"/>
        <end position="379"/>
    </location>
</feature>
<feature type="compositionally biased region" description="Gly residues" evidence="8">
    <location>
        <begin position="451"/>
        <end position="464"/>
    </location>
</feature>
<keyword evidence="3" id="KW-0227">DNA damage</keyword>
<dbReference type="GO" id="GO:0016829">
    <property type="term" value="F:lyase activity"/>
    <property type="evidence" value="ECO:0007669"/>
    <property type="project" value="UniProtKB-KW"/>
</dbReference>
<dbReference type="GO" id="GO:0003697">
    <property type="term" value="F:single-stranded DNA binding"/>
    <property type="evidence" value="ECO:0007669"/>
    <property type="project" value="InterPro"/>
</dbReference>
<dbReference type="Pfam" id="PF02586">
    <property type="entry name" value="SRAP"/>
    <property type="match status" value="1"/>
</dbReference>
<dbReference type="InterPro" id="IPR003738">
    <property type="entry name" value="SRAP"/>
</dbReference>
<evidence type="ECO:0000313" key="9">
    <source>
        <dbReference type="EMBL" id="EFN51676.1"/>
    </source>
</evidence>
<dbReference type="KEGG" id="cvr:CHLNCDRAFT_139906"/>
<dbReference type="GO" id="GO:0008233">
    <property type="term" value="F:peptidase activity"/>
    <property type="evidence" value="ECO:0007669"/>
    <property type="project" value="UniProtKB-KW"/>
</dbReference>
<dbReference type="PANTHER" id="PTHR13604:SF0">
    <property type="entry name" value="ABASIC SITE PROCESSING PROTEIN HMCES"/>
    <property type="match status" value="1"/>
</dbReference>
<dbReference type="GO" id="GO:0106300">
    <property type="term" value="P:protein-DNA covalent cross-linking repair"/>
    <property type="evidence" value="ECO:0007669"/>
    <property type="project" value="InterPro"/>
</dbReference>
<feature type="compositionally biased region" description="Low complexity" evidence="8">
    <location>
        <begin position="347"/>
        <end position="365"/>
    </location>
</feature>
<dbReference type="GO" id="GO:0006508">
    <property type="term" value="P:proteolysis"/>
    <property type="evidence" value="ECO:0007669"/>
    <property type="project" value="UniProtKB-KW"/>
</dbReference>
<reference evidence="9 10" key="1">
    <citation type="journal article" date="2010" name="Plant Cell">
        <title>The Chlorella variabilis NC64A genome reveals adaptation to photosymbiosis, coevolution with viruses, and cryptic sex.</title>
        <authorList>
            <person name="Blanc G."/>
            <person name="Duncan G."/>
            <person name="Agarkova I."/>
            <person name="Borodovsky M."/>
            <person name="Gurnon J."/>
            <person name="Kuo A."/>
            <person name="Lindquist E."/>
            <person name="Lucas S."/>
            <person name="Pangilinan J."/>
            <person name="Polle J."/>
            <person name="Salamov A."/>
            <person name="Terry A."/>
            <person name="Yamada T."/>
            <person name="Dunigan D.D."/>
            <person name="Grigoriev I.V."/>
            <person name="Claverie J.M."/>
            <person name="Van Etten J.L."/>
        </authorList>
    </citation>
    <scope>NUCLEOTIDE SEQUENCE [LARGE SCALE GENOMIC DNA]</scope>
    <source>
        <strain evidence="9 10">NC64A</strain>
    </source>
</reference>
<organism evidence="10">
    <name type="scientific">Chlorella variabilis</name>
    <name type="common">Green alga</name>
    <dbReference type="NCBI Taxonomy" id="554065"/>
    <lineage>
        <taxon>Eukaryota</taxon>
        <taxon>Viridiplantae</taxon>
        <taxon>Chlorophyta</taxon>
        <taxon>core chlorophytes</taxon>
        <taxon>Trebouxiophyceae</taxon>
        <taxon>Chlorellales</taxon>
        <taxon>Chlorellaceae</taxon>
        <taxon>Chlorella clade</taxon>
        <taxon>Chlorella</taxon>
    </lineage>
</organism>
<dbReference type="EMBL" id="GL433861">
    <property type="protein sequence ID" value="EFN51676.1"/>
    <property type="molecule type" value="Genomic_DNA"/>
</dbReference>
<keyword evidence="7" id="KW-0456">Lyase</keyword>
<dbReference type="Proteomes" id="UP000008141">
    <property type="component" value="Unassembled WGS sequence"/>
</dbReference>
<keyword evidence="5" id="KW-0190">Covalent protein-DNA linkage</keyword>
<dbReference type="OrthoDB" id="2111841at2759"/>
<feature type="compositionally biased region" description="Low complexity" evidence="8">
    <location>
        <begin position="313"/>
        <end position="325"/>
    </location>
</feature>
<feature type="compositionally biased region" description="Basic and acidic residues" evidence="8">
    <location>
        <begin position="335"/>
        <end position="345"/>
    </location>
</feature>
<evidence type="ECO:0000256" key="4">
    <source>
        <dbReference type="ARBA" id="ARBA00022801"/>
    </source>
</evidence>